<dbReference type="SUPFAM" id="SSF55658">
    <property type="entry name" value="L9 N-domain-like"/>
    <property type="match status" value="1"/>
</dbReference>
<dbReference type="OrthoDB" id="3270804at2759"/>
<evidence type="ECO:0000256" key="1">
    <source>
        <dbReference type="SAM" id="MobiDB-lite"/>
    </source>
</evidence>
<dbReference type="InterPro" id="IPR011320">
    <property type="entry name" value="RNase_H1_N"/>
</dbReference>
<dbReference type="EMBL" id="NHTK01000543">
    <property type="protein sequence ID" value="PPR06997.1"/>
    <property type="molecule type" value="Genomic_DNA"/>
</dbReference>
<name>A0A409YVD8_9AGAR</name>
<feature type="compositionally biased region" description="Basic and acidic residues" evidence="1">
    <location>
        <begin position="146"/>
        <end position="159"/>
    </location>
</feature>
<proteinExistence type="predicted"/>
<sequence>MPSKPKTESRTQPNSLSQSQPVHELPASWNTQDLCVFSLSPDLPFDRAVDQARIQLENARSQLRFLSLVHEASKRAPPTSRPTVDTRPTVVKCATTPTSNICTPTRPPQPQALRNTSHQQPSIGYTTHRTQLRDDGPWPPITEDDSEKKHSKEDEDRARYLLAQTDGLATPHQSHHRLATTDRLASPHQRATPSTARTADPSTRITSSGRSAATPSRIASTTTSSSDTPLISVFATPVTESSPYQKRKYYSVTKGRCIGVVDSWSTASALISNIPGGRQRGFPSYAEALADYRNAQRQGIAKVVRITDEDDSMWGDVKFAVMP</sequence>
<evidence type="ECO:0000313" key="4">
    <source>
        <dbReference type="Proteomes" id="UP000284842"/>
    </source>
</evidence>
<organism evidence="3 4">
    <name type="scientific">Panaeolus cyanescens</name>
    <dbReference type="NCBI Taxonomy" id="181874"/>
    <lineage>
        <taxon>Eukaryota</taxon>
        <taxon>Fungi</taxon>
        <taxon>Dikarya</taxon>
        <taxon>Basidiomycota</taxon>
        <taxon>Agaricomycotina</taxon>
        <taxon>Agaricomycetes</taxon>
        <taxon>Agaricomycetidae</taxon>
        <taxon>Agaricales</taxon>
        <taxon>Agaricineae</taxon>
        <taxon>Galeropsidaceae</taxon>
        <taxon>Panaeolus</taxon>
    </lineage>
</organism>
<dbReference type="Pfam" id="PF01693">
    <property type="entry name" value="Cauli_VI"/>
    <property type="match status" value="1"/>
</dbReference>
<dbReference type="InterPro" id="IPR037056">
    <property type="entry name" value="RNase_H1_N_sf"/>
</dbReference>
<feature type="compositionally biased region" description="Polar residues" evidence="1">
    <location>
        <begin position="189"/>
        <end position="226"/>
    </location>
</feature>
<feature type="compositionally biased region" description="Polar residues" evidence="1">
    <location>
        <begin position="112"/>
        <end position="129"/>
    </location>
</feature>
<dbReference type="STRING" id="181874.A0A409YVD8"/>
<dbReference type="Proteomes" id="UP000284842">
    <property type="component" value="Unassembled WGS sequence"/>
</dbReference>
<gene>
    <name evidence="3" type="ORF">CVT24_011093</name>
</gene>
<dbReference type="InParanoid" id="A0A409YVD8"/>
<comment type="caution">
    <text evidence="3">The sequence shown here is derived from an EMBL/GenBank/DDBJ whole genome shotgun (WGS) entry which is preliminary data.</text>
</comment>
<feature type="region of interest" description="Disordered" evidence="1">
    <location>
        <begin position="1"/>
        <end position="25"/>
    </location>
</feature>
<accession>A0A409YVD8</accession>
<dbReference type="InterPro" id="IPR009027">
    <property type="entry name" value="Ribosomal_bL9/RNase_H1_N"/>
</dbReference>
<feature type="compositionally biased region" description="Polar residues" evidence="1">
    <location>
        <begin position="10"/>
        <end position="21"/>
    </location>
</feature>
<reference evidence="3 4" key="1">
    <citation type="journal article" date="2018" name="Evol. Lett.">
        <title>Horizontal gene cluster transfer increased hallucinogenic mushroom diversity.</title>
        <authorList>
            <person name="Reynolds H.T."/>
            <person name="Vijayakumar V."/>
            <person name="Gluck-Thaler E."/>
            <person name="Korotkin H.B."/>
            <person name="Matheny P.B."/>
            <person name="Slot J.C."/>
        </authorList>
    </citation>
    <scope>NUCLEOTIDE SEQUENCE [LARGE SCALE GENOMIC DNA]</scope>
    <source>
        <strain evidence="3 4">2629</strain>
    </source>
</reference>
<feature type="region of interest" description="Disordered" evidence="1">
    <location>
        <begin position="95"/>
        <end position="226"/>
    </location>
</feature>
<keyword evidence="4" id="KW-1185">Reference proteome</keyword>
<protein>
    <recommendedName>
        <fullName evidence="2">Ribonuclease H1 N-terminal domain-containing protein</fullName>
    </recommendedName>
</protein>
<dbReference type="Gene3D" id="3.40.970.10">
    <property type="entry name" value="Ribonuclease H1, N-terminal domain"/>
    <property type="match status" value="1"/>
</dbReference>
<evidence type="ECO:0000313" key="3">
    <source>
        <dbReference type="EMBL" id="PPR06997.1"/>
    </source>
</evidence>
<dbReference type="AlphaFoldDB" id="A0A409YVD8"/>
<evidence type="ECO:0000259" key="2">
    <source>
        <dbReference type="Pfam" id="PF01693"/>
    </source>
</evidence>
<feature type="domain" description="Ribonuclease H1 N-terminal" evidence="2">
    <location>
        <begin position="248"/>
        <end position="289"/>
    </location>
</feature>